<dbReference type="AlphaFoldDB" id="A0AAD9QDD1"/>
<dbReference type="EMBL" id="JARQWQ010000041">
    <property type="protein sequence ID" value="KAK2559241.1"/>
    <property type="molecule type" value="Genomic_DNA"/>
</dbReference>
<protein>
    <submittedName>
        <fullName evidence="6">Mediator of RNA polymerase II transcription subunit 27</fullName>
    </submittedName>
</protein>
<name>A0AAD9QDD1_ACRCE</name>
<comment type="similarity">
    <text evidence="2">Belongs to the Mediator complex subunit 27 family.</text>
</comment>
<dbReference type="PANTHER" id="PTHR13130:SF4">
    <property type="entry name" value="MEDIATOR OF RNA POLYMERASE II TRANSCRIPTION SUBUNIT 27"/>
    <property type="match status" value="1"/>
</dbReference>
<keyword evidence="4" id="KW-0804">Transcription</keyword>
<evidence type="ECO:0000256" key="3">
    <source>
        <dbReference type="ARBA" id="ARBA00023015"/>
    </source>
</evidence>
<dbReference type="InterPro" id="IPR021627">
    <property type="entry name" value="Mediator_Med27"/>
</dbReference>
<keyword evidence="7" id="KW-1185">Reference proteome</keyword>
<reference evidence="6" key="1">
    <citation type="journal article" date="2023" name="G3 (Bethesda)">
        <title>Whole genome assembly and annotation of the endangered Caribbean coral Acropora cervicornis.</title>
        <authorList>
            <person name="Selwyn J.D."/>
            <person name="Vollmer S.V."/>
        </authorList>
    </citation>
    <scope>NUCLEOTIDE SEQUENCE</scope>
    <source>
        <strain evidence="6">K2</strain>
    </source>
</reference>
<organism evidence="6 7">
    <name type="scientific">Acropora cervicornis</name>
    <name type="common">Staghorn coral</name>
    <dbReference type="NCBI Taxonomy" id="6130"/>
    <lineage>
        <taxon>Eukaryota</taxon>
        <taxon>Metazoa</taxon>
        <taxon>Cnidaria</taxon>
        <taxon>Anthozoa</taxon>
        <taxon>Hexacorallia</taxon>
        <taxon>Scleractinia</taxon>
        <taxon>Astrocoeniina</taxon>
        <taxon>Acroporidae</taxon>
        <taxon>Acropora</taxon>
    </lineage>
</organism>
<comment type="subcellular location">
    <subcellularLocation>
        <location evidence="1">Nucleus</location>
    </subcellularLocation>
</comment>
<evidence type="ECO:0000313" key="6">
    <source>
        <dbReference type="EMBL" id="KAK2559241.1"/>
    </source>
</evidence>
<keyword evidence="5" id="KW-0539">Nucleus</keyword>
<accession>A0AAD9QDD1</accession>
<evidence type="ECO:0000256" key="5">
    <source>
        <dbReference type="ARBA" id="ARBA00023242"/>
    </source>
</evidence>
<gene>
    <name evidence="6" type="ORF">P5673_018383</name>
</gene>
<dbReference type="Proteomes" id="UP001249851">
    <property type="component" value="Unassembled WGS sequence"/>
</dbReference>
<comment type="caution">
    <text evidence="6">The sequence shown here is derived from an EMBL/GenBank/DDBJ whole genome shotgun (WGS) entry which is preliminary data.</text>
</comment>
<keyword evidence="3" id="KW-0805">Transcription regulation</keyword>
<evidence type="ECO:0000256" key="1">
    <source>
        <dbReference type="ARBA" id="ARBA00004123"/>
    </source>
</evidence>
<dbReference type="GO" id="GO:0006357">
    <property type="term" value="P:regulation of transcription by RNA polymerase II"/>
    <property type="evidence" value="ECO:0007669"/>
    <property type="project" value="TreeGrafter"/>
</dbReference>
<reference evidence="6" key="2">
    <citation type="journal article" date="2023" name="Science">
        <title>Genomic signatures of disease resistance in endangered staghorn corals.</title>
        <authorList>
            <person name="Vollmer S.V."/>
            <person name="Selwyn J.D."/>
            <person name="Despard B.A."/>
            <person name="Roesel C.L."/>
        </authorList>
    </citation>
    <scope>NUCLEOTIDE SEQUENCE</scope>
    <source>
        <strain evidence="6">K2</strain>
    </source>
</reference>
<dbReference type="GO" id="GO:0016592">
    <property type="term" value="C:mediator complex"/>
    <property type="evidence" value="ECO:0007669"/>
    <property type="project" value="InterPro"/>
</dbReference>
<evidence type="ECO:0000256" key="2">
    <source>
        <dbReference type="ARBA" id="ARBA00008048"/>
    </source>
</evidence>
<dbReference type="GO" id="GO:0003713">
    <property type="term" value="F:transcription coactivator activity"/>
    <property type="evidence" value="ECO:0007669"/>
    <property type="project" value="TreeGrafter"/>
</dbReference>
<proteinExistence type="inferred from homology"/>
<sequence>MADRTKSVEDCLSTATNLRLTVNKVFQDLLNDPCANNQLPGDSSESGAYVTQNLKRNLVGVYKALSDLDKASDGLASSESRSLSLGNTGLLSLDPLEDRTSLYDRLLGTYHWHEKIFYLLAHFRSTAGLIMFKKTASISHTKFTWSNLSKESQDQLKRVVVPKTFKAIIVMQATGIDQLVVRGLQESSLLEKVEPWPQSRHAVFRKVRTSCDTLHLSYFSTLMNKETGVIGGKPLVKFRSSEQGSSFFSTSR</sequence>
<dbReference type="PANTHER" id="PTHR13130">
    <property type="entry name" value="34 KDA TRANSCRIPTIONAL CO-ACTIVATOR-RELATED"/>
    <property type="match status" value="1"/>
</dbReference>
<evidence type="ECO:0000313" key="7">
    <source>
        <dbReference type="Proteomes" id="UP001249851"/>
    </source>
</evidence>
<evidence type="ECO:0000256" key="4">
    <source>
        <dbReference type="ARBA" id="ARBA00023163"/>
    </source>
</evidence>